<dbReference type="PANTHER" id="PTHR13887:SF41">
    <property type="entry name" value="THIOREDOXIN SUPERFAMILY PROTEIN"/>
    <property type="match status" value="1"/>
</dbReference>
<reference evidence="3" key="1">
    <citation type="submission" date="2020-05" db="EMBL/GenBank/DDBJ databases">
        <title>Evolutionary and genomic comparisons of hybrid uninucleate and nonhybrid Rhizoctonia fungi.</title>
        <authorList>
            <person name="Li C."/>
            <person name="Chen X."/>
        </authorList>
    </citation>
    <scope>NUCLEOTIDE SEQUENCE</scope>
    <source>
        <strain evidence="3">AG-1 IA</strain>
    </source>
</reference>
<dbReference type="Pfam" id="PF01323">
    <property type="entry name" value="DSBA"/>
    <property type="match status" value="1"/>
</dbReference>
<evidence type="ECO:0000259" key="2">
    <source>
        <dbReference type="Pfam" id="PF01323"/>
    </source>
</evidence>
<dbReference type="InterPro" id="IPR036249">
    <property type="entry name" value="Thioredoxin-like_sf"/>
</dbReference>
<accession>A0A8H8NUY4</accession>
<dbReference type="GeneID" id="67023011"/>
<dbReference type="Gene3D" id="3.40.30.10">
    <property type="entry name" value="Glutaredoxin"/>
    <property type="match status" value="1"/>
</dbReference>
<feature type="domain" description="DSBA-like thioredoxin" evidence="2">
    <location>
        <begin position="189"/>
        <end position="388"/>
    </location>
</feature>
<sequence>MHTSIIVFSAAFMAATSMAKPIVTFMYCEELVYHEPYTSLASGVFTPVPSPAHTSIVSEPLTSVVSEPATAVETNVTSVVPSAECTHVVSSVILPVSTNVFTWVPPPASRSTLASEQPIFTSIVNSTSTLTSSAELPWPTSNNTTHNSTRIITSSLANYTATASANGTDLESSTIPIPMAAAARVVSLKVISDSICPWCLIGTMELRKALARAQANNLPLQIRLEYRPYQLDPTLPEDKGLDKVERYRKKFGDRQVFLLKNVASRARPLGLNLNFKGTVRQTTPSHRILMKAYNIGGQDAQQALLTEILRGYHELAQDIGDPDVLGGYAEKTKLMSKEEALEFLATDELKKEVADAIQEARDMGVTGVPFTVIDNKWAISGGQPSDVFIK</sequence>
<gene>
    <name evidence="3" type="ORF">RhiXN_00729</name>
</gene>
<dbReference type="AlphaFoldDB" id="A0A8H8NUY4"/>
<organism evidence="3 4">
    <name type="scientific">Rhizoctonia solani</name>
    <dbReference type="NCBI Taxonomy" id="456999"/>
    <lineage>
        <taxon>Eukaryota</taxon>
        <taxon>Fungi</taxon>
        <taxon>Dikarya</taxon>
        <taxon>Basidiomycota</taxon>
        <taxon>Agaricomycotina</taxon>
        <taxon>Agaricomycetes</taxon>
        <taxon>Cantharellales</taxon>
        <taxon>Ceratobasidiaceae</taxon>
        <taxon>Rhizoctonia</taxon>
    </lineage>
</organism>
<dbReference type="CDD" id="cd03024">
    <property type="entry name" value="DsbA_FrnE"/>
    <property type="match status" value="1"/>
</dbReference>
<feature type="chain" id="PRO_5034656268" evidence="1">
    <location>
        <begin position="20"/>
        <end position="390"/>
    </location>
</feature>
<evidence type="ECO:0000256" key="1">
    <source>
        <dbReference type="SAM" id="SignalP"/>
    </source>
</evidence>
<name>A0A8H8NUY4_9AGAM</name>
<dbReference type="KEGG" id="rsx:RhiXN_00729"/>
<dbReference type="Proteomes" id="UP000650533">
    <property type="component" value="Chromosome 4"/>
</dbReference>
<dbReference type="EMBL" id="CP059661">
    <property type="protein sequence ID" value="QRW19323.1"/>
    <property type="molecule type" value="Genomic_DNA"/>
</dbReference>
<dbReference type="GO" id="GO:0016491">
    <property type="term" value="F:oxidoreductase activity"/>
    <property type="evidence" value="ECO:0007669"/>
    <property type="project" value="InterPro"/>
</dbReference>
<keyword evidence="1" id="KW-0732">Signal</keyword>
<dbReference type="SUPFAM" id="SSF52833">
    <property type="entry name" value="Thioredoxin-like"/>
    <property type="match status" value="1"/>
</dbReference>
<evidence type="ECO:0000313" key="4">
    <source>
        <dbReference type="Proteomes" id="UP000650533"/>
    </source>
</evidence>
<proteinExistence type="predicted"/>
<feature type="signal peptide" evidence="1">
    <location>
        <begin position="1"/>
        <end position="19"/>
    </location>
</feature>
<dbReference type="RefSeq" id="XP_043179560.1">
    <property type="nucleotide sequence ID" value="XM_043320548.1"/>
</dbReference>
<dbReference type="InterPro" id="IPR001853">
    <property type="entry name" value="DSBA-like_thioredoxin_dom"/>
</dbReference>
<protein>
    <submittedName>
        <fullName evidence="3">DSBA-like thioredoxin domain protein</fullName>
    </submittedName>
</protein>
<dbReference type="PANTHER" id="PTHR13887">
    <property type="entry name" value="GLUTATHIONE S-TRANSFERASE KAPPA"/>
    <property type="match status" value="1"/>
</dbReference>
<evidence type="ECO:0000313" key="3">
    <source>
        <dbReference type="EMBL" id="QRW19323.1"/>
    </source>
</evidence>